<sequence length="104" mass="11251">MSAFAAQGEGPRVVIVLASVLATRVSWYWRYRLTPASDLGATSPWAGRLSQVLRTRVAELRFARPYAVVAVARHQIPSTGTAAPGPWDGLPVFSAWITEPDDAS</sequence>
<organism evidence="1 2">
    <name type="scientific">Frankia canadensis</name>
    <dbReference type="NCBI Taxonomy" id="1836972"/>
    <lineage>
        <taxon>Bacteria</taxon>
        <taxon>Bacillati</taxon>
        <taxon>Actinomycetota</taxon>
        <taxon>Actinomycetes</taxon>
        <taxon>Frankiales</taxon>
        <taxon>Frankiaceae</taxon>
        <taxon>Frankia</taxon>
    </lineage>
</organism>
<proteinExistence type="predicted"/>
<gene>
    <name evidence="1" type="ORF">FRACA_610004</name>
</gene>
<evidence type="ECO:0000313" key="1">
    <source>
        <dbReference type="EMBL" id="SNQ51123.1"/>
    </source>
</evidence>
<dbReference type="RefSeq" id="WP_101834841.1">
    <property type="nucleotide sequence ID" value="NZ_FZMO01000527.1"/>
</dbReference>
<keyword evidence="2" id="KW-1185">Reference proteome</keyword>
<evidence type="ECO:0000313" key="2">
    <source>
        <dbReference type="Proteomes" id="UP000234331"/>
    </source>
</evidence>
<name>A0A2I2KZN2_9ACTN</name>
<dbReference type="AlphaFoldDB" id="A0A2I2KZN2"/>
<dbReference type="EMBL" id="FZMO01000527">
    <property type="protein sequence ID" value="SNQ51123.1"/>
    <property type="molecule type" value="Genomic_DNA"/>
</dbReference>
<reference evidence="1 2" key="1">
    <citation type="submission" date="2017-06" db="EMBL/GenBank/DDBJ databases">
        <authorList>
            <person name="Kim H.J."/>
            <person name="Triplett B.A."/>
        </authorList>
    </citation>
    <scope>NUCLEOTIDE SEQUENCE [LARGE SCALE GENOMIC DNA]</scope>
    <source>
        <strain evidence="1">FRACA_ARgP5</strain>
    </source>
</reference>
<dbReference type="OrthoDB" id="4847668at2"/>
<dbReference type="Proteomes" id="UP000234331">
    <property type="component" value="Unassembled WGS sequence"/>
</dbReference>
<accession>A0A2I2KZN2</accession>
<protein>
    <submittedName>
        <fullName evidence="1">Uncharacterized protein</fullName>
    </submittedName>
</protein>